<keyword evidence="1" id="KW-0479">Metal-binding</keyword>
<feature type="domain" description="CCHC-type" evidence="2">
    <location>
        <begin position="146"/>
        <end position="161"/>
    </location>
</feature>
<evidence type="ECO:0000259" key="2">
    <source>
        <dbReference type="PROSITE" id="PS50158"/>
    </source>
</evidence>
<dbReference type="PROSITE" id="PS50158">
    <property type="entry name" value="ZF_CCHC"/>
    <property type="match status" value="1"/>
</dbReference>
<dbReference type="InterPro" id="IPR042344">
    <property type="entry name" value="ZCCHC14"/>
</dbReference>
<dbReference type="SUPFAM" id="SSF57756">
    <property type="entry name" value="Retrovirus zinc finger-like domains"/>
    <property type="match status" value="1"/>
</dbReference>
<dbReference type="InterPro" id="IPR001878">
    <property type="entry name" value="Znf_CCHC"/>
</dbReference>
<reference evidence="3 4" key="1">
    <citation type="journal article" date="2017" name="PLoS Biol.">
        <title>The sea cucumber genome provides insights into morphological evolution and visceral regeneration.</title>
        <authorList>
            <person name="Zhang X."/>
            <person name="Sun L."/>
            <person name="Yuan J."/>
            <person name="Sun Y."/>
            <person name="Gao Y."/>
            <person name="Zhang L."/>
            <person name="Li S."/>
            <person name="Dai H."/>
            <person name="Hamel J.F."/>
            <person name="Liu C."/>
            <person name="Yu Y."/>
            <person name="Liu S."/>
            <person name="Lin W."/>
            <person name="Guo K."/>
            <person name="Jin S."/>
            <person name="Xu P."/>
            <person name="Storey K.B."/>
            <person name="Huan P."/>
            <person name="Zhang T."/>
            <person name="Zhou Y."/>
            <person name="Zhang J."/>
            <person name="Lin C."/>
            <person name="Li X."/>
            <person name="Xing L."/>
            <person name="Huo D."/>
            <person name="Sun M."/>
            <person name="Wang L."/>
            <person name="Mercier A."/>
            <person name="Li F."/>
            <person name="Yang H."/>
            <person name="Xiang J."/>
        </authorList>
    </citation>
    <scope>NUCLEOTIDE SEQUENCE [LARGE SCALE GENOMIC DNA]</scope>
    <source>
        <strain evidence="3">Shaxun</strain>
        <tissue evidence="3">Muscle</tissue>
    </source>
</reference>
<dbReference type="OrthoDB" id="8039552at2759"/>
<gene>
    <name evidence="3" type="ORF">BSL78_27900</name>
</gene>
<name>A0A2G8JHQ4_STIJA</name>
<dbReference type="GO" id="GO:0003676">
    <property type="term" value="F:nucleic acid binding"/>
    <property type="evidence" value="ECO:0007669"/>
    <property type="project" value="InterPro"/>
</dbReference>
<dbReference type="PANTHER" id="PTHR16195">
    <property type="entry name" value="ZINC FINGER CCHC DOMAIN CONTAINING PROTEIN"/>
    <property type="match status" value="1"/>
</dbReference>
<sequence length="184" mass="19591">MVLSANAGLGPCSCNNSGGGSSTNQSCSVHQYQVTNALLPNPPYLPYQNLHFFQNAIPGNRMVPPVSLLKGPSGGPNSPRYVNHLPGPSAAIPSEMLYGGQYSVISPQGQVFMNQMGLNQRGGGGPHSPRAGMMSEGVGKKKPLNCFNCGNQGHKASDCRETTMESITQNSQYRMNFKQDNTDS</sequence>
<dbReference type="GO" id="GO:0008270">
    <property type="term" value="F:zinc ion binding"/>
    <property type="evidence" value="ECO:0007669"/>
    <property type="project" value="UniProtKB-KW"/>
</dbReference>
<keyword evidence="1" id="KW-0863">Zinc-finger</keyword>
<dbReference type="Pfam" id="PF00098">
    <property type="entry name" value="zf-CCHC"/>
    <property type="match status" value="1"/>
</dbReference>
<dbReference type="AlphaFoldDB" id="A0A2G8JHQ4"/>
<dbReference type="SMART" id="SM00343">
    <property type="entry name" value="ZnF_C2HC"/>
    <property type="match status" value="1"/>
</dbReference>
<dbReference type="PANTHER" id="PTHR16195:SF16">
    <property type="entry name" value="ZINC FINGER CCHC DOMAIN-CONTAINING PROTEIN 14"/>
    <property type="match status" value="1"/>
</dbReference>
<protein>
    <submittedName>
        <fullName evidence="3">Putative zinc finger CCHC domain-containing protein 14</fullName>
    </submittedName>
</protein>
<dbReference type="Gene3D" id="4.10.60.10">
    <property type="entry name" value="Zinc finger, CCHC-type"/>
    <property type="match status" value="1"/>
</dbReference>
<dbReference type="InterPro" id="IPR036875">
    <property type="entry name" value="Znf_CCHC_sf"/>
</dbReference>
<evidence type="ECO:0000313" key="4">
    <source>
        <dbReference type="Proteomes" id="UP000230750"/>
    </source>
</evidence>
<comment type="caution">
    <text evidence="3">The sequence shown here is derived from an EMBL/GenBank/DDBJ whole genome shotgun (WGS) entry which is preliminary data.</text>
</comment>
<organism evidence="3 4">
    <name type="scientific">Stichopus japonicus</name>
    <name type="common">Sea cucumber</name>
    <dbReference type="NCBI Taxonomy" id="307972"/>
    <lineage>
        <taxon>Eukaryota</taxon>
        <taxon>Metazoa</taxon>
        <taxon>Echinodermata</taxon>
        <taxon>Eleutherozoa</taxon>
        <taxon>Echinozoa</taxon>
        <taxon>Holothuroidea</taxon>
        <taxon>Aspidochirotacea</taxon>
        <taxon>Aspidochirotida</taxon>
        <taxon>Stichopodidae</taxon>
        <taxon>Apostichopus</taxon>
    </lineage>
</organism>
<proteinExistence type="predicted"/>
<keyword evidence="4" id="KW-1185">Reference proteome</keyword>
<dbReference type="EMBL" id="MRZV01001940">
    <property type="protein sequence ID" value="PIK35280.1"/>
    <property type="molecule type" value="Genomic_DNA"/>
</dbReference>
<evidence type="ECO:0000256" key="1">
    <source>
        <dbReference type="PROSITE-ProRule" id="PRU00047"/>
    </source>
</evidence>
<evidence type="ECO:0000313" key="3">
    <source>
        <dbReference type="EMBL" id="PIK35280.1"/>
    </source>
</evidence>
<keyword evidence="1" id="KW-0862">Zinc</keyword>
<accession>A0A2G8JHQ4</accession>
<dbReference type="Proteomes" id="UP000230750">
    <property type="component" value="Unassembled WGS sequence"/>
</dbReference>